<keyword evidence="1" id="KW-0472">Membrane</keyword>
<reference evidence="2 3" key="1">
    <citation type="submission" date="2020-05" db="EMBL/GenBank/DDBJ databases">
        <title>Compete genome of Limnobacter sp. SAORIC-580.</title>
        <authorList>
            <person name="Song J."/>
            <person name="Cho J.-C."/>
        </authorList>
    </citation>
    <scope>NUCLEOTIDE SEQUENCE [LARGE SCALE GENOMIC DNA]</scope>
    <source>
        <strain evidence="2 3">SAORIC-580</strain>
    </source>
</reference>
<keyword evidence="1" id="KW-1133">Transmembrane helix</keyword>
<dbReference type="Pfam" id="PF07963">
    <property type="entry name" value="N_methyl"/>
    <property type="match status" value="1"/>
</dbReference>
<evidence type="ECO:0000313" key="2">
    <source>
        <dbReference type="EMBL" id="QJR30665.1"/>
    </source>
</evidence>
<protein>
    <submittedName>
        <fullName evidence="2">Prepilin-type N-terminal cleavage/methylation domain-containing protein</fullName>
    </submittedName>
</protein>
<dbReference type="PROSITE" id="PS00409">
    <property type="entry name" value="PROKAR_NTER_METHYL"/>
    <property type="match status" value="1"/>
</dbReference>
<dbReference type="NCBIfam" id="TIGR02532">
    <property type="entry name" value="IV_pilin_GFxxxE"/>
    <property type="match status" value="1"/>
</dbReference>
<keyword evidence="1" id="KW-0812">Transmembrane</keyword>
<feature type="transmembrane region" description="Helical" evidence="1">
    <location>
        <begin position="12"/>
        <end position="32"/>
    </location>
</feature>
<sequence length="214" mass="22422">MTHPRKHPQRGFSLLELAIALAVLAILAGGVLKGRELLNSARVQATITDIANLETALSAFQARYSALPGDFIAASAAGLSNSGGNGNGLIEGDETCNVFTHLQLSGFIQGDFTGGSDESGNCTASSTMGNQFSGQYLLSNQLQGPNSRENAMALLIGETIPVAQLAEIDRKLDDGNPLRGAVQVLRGEEDLCTTEAGQWDEAQGADCAALYIIR</sequence>
<evidence type="ECO:0000313" key="3">
    <source>
        <dbReference type="Proteomes" id="UP000501130"/>
    </source>
</evidence>
<dbReference type="SUPFAM" id="SSF54523">
    <property type="entry name" value="Pili subunits"/>
    <property type="match status" value="1"/>
</dbReference>
<gene>
    <name evidence="2" type="ORF">HKT17_13650</name>
</gene>
<evidence type="ECO:0000256" key="1">
    <source>
        <dbReference type="SAM" id="Phobius"/>
    </source>
</evidence>
<dbReference type="Gene3D" id="3.30.700.10">
    <property type="entry name" value="Glycoprotein, Type 4 Pilin"/>
    <property type="match status" value="1"/>
</dbReference>
<dbReference type="InterPro" id="IPR012902">
    <property type="entry name" value="N_methyl_site"/>
</dbReference>
<keyword evidence="3" id="KW-1185">Reference proteome</keyword>
<dbReference type="Proteomes" id="UP000501130">
    <property type="component" value="Chromosome"/>
</dbReference>
<dbReference type="InterPro" id="IPR045584">
    <property type="entry name" value="Pilin-like"/>
</dbReference>
<name>A0ABX6N9S8_9BURK</name>
<dbReference type="EMBL" id="CP053084">
    <property type="protein sequence ID" value="QJR30665.1"/>
    <property type="molecule type" value="Genomic_DNA"/>
</dbReference>
<dbReference type="RefSeq" id="WP_171100770.1">
    <property type="nucleotide sequence ID" value="NZ_CP053084.1"/>
</dbReference>
<accession>A0ABX6N9S8</accession>
<proteinExistence type="predicted"/>
<organism evidence="2 3">
    <name type="scientific">Limnobacter profundi</name>
    <dbReference type="NCBI Taxonomy" id="2732163"/>
    <lineage>
        <taxon>Bacteria</taxon>
        <taxon>Pseudomonadati</taxon>
        <taxon>Pseudomonadota</taxon>
        <taxon>Betaproteobacteria</taxon>
        <taxon>Burkholderiales</taxon>
        <taxon>Burkholderiaceae</taxon>
        <taxon>Limnobacter</taxon>
    </lineage>
</organism>